<dbReference type="InterPro" id="IPR016793">
    <property type="entry name" value="UCP021591"/>
</dbReference>
<keyword evidence="3" id="KW-1185">Reference proteome</keyword>
<feature type="chain" id="PRO_5041739267" evidence="1">
    <location>
        <begin position="29"/>
        <end position="140"/>
    </location>
</feature>
<accession>A0AA91PFR2</accession>
<evidence type="ECO:0000313" key="3">
    <source>
        <dbReference type="Proteomes" id="UP000193577"/>
    </source>
</evidence>
<dbReference type="PIRSF" id="PIRSF021591">
    <property type="entry name" value="UCP021591"/>
    <property type="match status" value="1"/>
</dbReference>
<dbReference type="AlphaFoldDB" id="A0AA91PFR2"/>
<sequence>MAYMRKTTTIGAALMVAAAGVAVSNATAGADPDGAHEVTYTITAADSLVAKIYYISADPPSMADYNADSAKYLTSVQQPIAPGEPLVYTVTLNDPGQWARVDASGALRVPPNFGCEIAVDGEVVVTQQGGSGVTCATGQW</sequence>
<organism evidence="2 3">
    <name type="scientific">Mycolicibacillus koreensis</name>
    <dbReference type="NCBI Taxonomy" id="1069220"/>
    <lineage>
        <taxon>Bacteria</taxon>
        <taxon>Bacillati</taxon>
        <taxon>Actinomycetota</taxon>
        <taxon>Actinomycetes</taxon>
        <taxon>Mycobacteriales</taxon>
        <taxon>Mycobacteriaceae</taxon>
        <taxon>Mycolicibacillus</taxon>
    </lineage>
</organism>
<proteinExistence type="predicted"/>
<dbReference type="EMBL" id="NCXO01000009">
    <property type="protein sequence ID" value="OSC34555.1"/>
    <property type="molecule type" value="Genomic_DNA"/>
</dbReference>
<keyword evidence="1" id="KW-0732">Signal</keyword>
<reference evidence="2 3" key="1">
    <citation type="submission" date="2017-04" db="EMBL/GenBank/DDBJ databases">
        <title>The new phylogeny of genus Mycobacterium.</title>
        <authorList>
            <person name="Tortoli E."/>
            <person name="Trovato A."/>
            <person name="Cirillo D.M."/>
        </authorList>
    </citation>
    <scope>NUCLEOTIDE SEQUENCE [LARGE SCALE GENOMIC DNA]</scope>
    <source>
        <strain evidence="2 3">KCTC 19819</strain>
    </source>
</reference>
<evidence type="ECO:0000256" key="1">
    <source>
        <dbReference type="SAM" id="SignalP"/>
    </source>
</evidence>
<gene>
    <name evidence="2" type="ORF">B8W67_06190</name>
</gene>
<comment type="caution">
    <text evidence="2">The sequence shown here is derived from an EMBL/GenBank/DDBJ whole genome shotgun (WGS) entry which is preliminary data.</text>
</comment>
<name>A0AA91PFR2_9MYCO</name>
<dbReference type="Proteomes" id="UP000193577">
    <property type="component" value="Unassembled WGS sequence"/>
</dbReference>
<evidence type="ECO:0000313" key="2">
    <source>
        <dbReference type="EMBL" id="OSC34555.1"/>
    </source>
</evidence>
<protein>
    <submittedName>
        <fullName evidence="2">Uncharacterized protein</fullName>
    </submittedName>
</protein>
<feature type="signal peptide" evidence="1">
    <location>
        <begin position="1"/>
        <end position="28"/>
    </location>
</feature>